<feature type="transmembrane region" description="Helical" evidence="5">
    <location>
        <begin position="88"/>
        <end position="110"/>
    </location>
</feature>
<name>A0A229US57_9BACL</name>
<accession>A0A229US57</accession>
<comment type="caution">
    <text evidence="6">The sequence shown here is derived from an EMBL/GenBank/DDBJ whole genome shotgun (WGS) entry which is preliminary data.</text>
</comment>
<keyword evidence="3 5" id="KW-1133">Transmembrane helix</keyword>
<dbReference type="Pfam" id="PF04172">
    <property type="entry name" value="LrgB"/>
    <property type="match status" value="1"/>
</dbReference>
<evidence type="ECO:0000313" key="6">
    <source>
        <dbReference type="EMBL" id="OXM86467.1"/>
    </source>
</evidence>
<dbReference type="EMBL" id="NMQW01000014">
    <property type="protein sequence ID" value="OXM86467.1"/>
    <property type="molecule type" value="Genomic_DNA"/>
</dbReference>
<dbReference type="OrthoDB" id="9811701at2"/>
<dbReference type="GO" id="GO:0016020">
    <property type="term" value="C:membrane"/>
    <property type="evidence" value="ECO:0007669"/>
    <property type="project" value="UniProtKB-SubCell"/>
</dbReference>
<keyword evidence="2 5" id="KW-0812">Transmembrane</keyword>
<protein>
    <submittedName>
        <fullName evidence="6">CidB/LrgB family autolysis modulator</fullName>
    </submittedName>
</protein>
<evidence type="ECO:0000256" key="1">
    <source>
        <dbReference type="ARBA" id="ARBA00004141"/>
    </source>
</evidence>
<dbReference type="RefSeq" id="WP_094014683.1">
    <property type="nucleotide sequence ID" value="NZ_NMQW01000014.1"/>
</dbReference>
<feature type="transmembrane region" description="Helical" evidence="5">
    <location>
        <begin position="202"/>
        <end position="223"/>
    </location>
</feature>
<dbReference type="InterPro" id="IPR007300">
    <property type="entry name" value="CidB/LrgB"/>
</dbReference>
<reference evidence="6 7" key="1">
    <citation type="submission" date="2017-07" db="EMBL/GenBank/DDBJ databases">
        <title>Genome sequencing and assembly of Paenibacillus rigui.</title>
        <authorList>
            <person name="Mayilraj S."/>
        </authorList>
    </citation>
    <scope>NUCLEOTIDE SEQUENCE [LARGE SCALE GENOMIC DNA]</scope>
    <source>
        <strain evidence="6 7">JCM 16352</strain>
    </source>
</reference>
<sequence length="227" mass="24394">MNLIALGCLAATIAIYMLTKRFYQKVPKLYFTPLLLTPAIVVLSLVLSGIPYESYHEGTHWLSDMIGPATVALAVPLYKNMAVLKKHAFTVLVSVMSGAMVAILSSAWLAKELHLSTEIMESLAPRSATTPIAMAVSQLTGGVPTITALFVLMTGLLGMLIGPVIIRIFRIRNDIARGVLLGTSAHTAGTSKAFEFSSISGSISSIAMILTAFITLLITPWALQWFL</sequence>
<proteinExistence type="predicted"/>
<keyword evidence="4 5" id="KW-0472">Membrane</keyword>
<keyword evidence="7" id="KW-1185">Reference proteome</keyword>
<feature type="transmembrane region" description="Helical" evidence="5">
    <location>
        <begin position="30"/>
        <end position="50"/>
    </location>
</feature>
<evidence type="ECO:0000313" key="7">
    <source>
        <dbReference type="Proteomes" id="UP000215509"/>
    </source>
</evidence>
<evidence type="ECO:0000256" key="4">
    <source>
        <dbReference type="ARBA" id="ARBA00023136"/>
    </source>
</evidence>
<evidence type="ECO:0000256" key="3">
    <source>
        <dbReference type="ARBA" id="ARBA00022989"/>
    </source>
</evidence>
<organism evidence="6 7">
    <name type="scientific">Paenibacillus rigui</name>
    <dbReference type="NCBI Taxonomy" id="554312"/>
    <lineage>
        <taxon>Bacteria</taxon>
        <taxon>Bacillati</taxon>
        <taxon>Bacillota</taxon>
        <taxon>Bacilli</taxon>
        <taxon>Bacillales</taxon>
        <taxon>Paenibacillaceae</taxon>
        <taxon>Paenibacillus</taxon>
    </lineage>
</organism>
<evidence type="ECO:0000256" key="5">
    <source>
        <dbReference type="SAM" id="Phobius"/>
    </source>
</evidence>
<gene>
    <name evidence="6" type="ORF">CF651_09835</name>
</gene>
<dbReference type="AlphaFoldDB" id="A0A229US57"/>
<dbReference type="PANTHER" id="PTHR30249:SF3">
    <property type="entry name" value="MUREIN HYDROLASE EXPORT REGULATOR"/>
    <property type="match status" value="1"/>
</dbReference>
<evidence type="ECO:0000256" key="2">
    <source>
        <dbReference type="ARBA" id="ARBA00022692"/>
    </source>
</evidence>
<dbReference type="PANTHER" id="PTHR30249">
    <property type="entry name" value="PUTATIVE SEROTONIN TRANSPORTER"/>
    <property type="match status" value="1"/>
</dbReference>
<feature type="transmembrane region" description="Helical" evidence="5">
    <location>
        <begin position="146"/>
        <end position="169"/>
    </location>
</feature>
<comment type="subcellular location">
    <subcellularLocation>
        <location evidence="1">Membrane</location>
        <topology evidence="1">Multi-pass membrane protein</topology>
    </subcellularLocation>
</comment>
<dbReference type="Proteomes" id="UP000215509">
    <property type="component" value="Unassembled WGS sequence"/>
</dbReference>